<proteinExistence type="predicted"/>
<reference evidence="1" key="1">
    <citation type="journal article" date="2022" name="New Phytol.">
        <title>Evolutionary transition to the ectomycorrhizal habit in the genomes of a hyperdiverse lineage of mushroom-forming fungi.</title>
        <authorList>
            <person name="Looney B."/>
            <person name="Miyauchi S."/>
            <person name="Morin E."/>
            <person name="Drula E."/>
            <person name="Courty P.E."/>
            <person name="Kohler A."/>
            <person name="Kuo A."/>
            <person name="LaButti K."/>
            <person name="Pangilinan J."/>
            <person name="Lipzen A."/>
            <person name="Riley R."/>
            <person name="Andreopoulos W."/>
            <person name="He G."/>
            <person name="Johnson J."/>
            <person name="Nolan M."/>
            <person name="Tritt A."/>
            <person name="Barry K.W."/>
            <person name="Grigoriev I.V."/>
            <person name="Nagy L.G."/>
            <person name="Hibbett D."/>
            <person name="Henrissat B."/>
            <person name="Matheny P.B."/>
            <person name="Labbe J."/>
            <person name="Martin F.M."/>
        </authorList>
    </citation>
    <scope>NUCLEOTIDE SEQUENCE</scope>
    <source>
        <strain evidence="1">BPL690</strain>
    </source>
</reference>
<protein>
    <submittedName>
        <fullName evidence="1">Uncharacterized protein</fullName>
    </submittedName>
</protein>
<dbReference type="EMBL" id="WTXG01000024">
    <property type="protein sequence ID" value="KAI0299132.1"/>
    <property type="molecule type" value="Genomic_DNA"/>
</dbReference>
<evidence type="ECO:0000313" key="1">
    <source>
        <dbReference type="EMBL" id="KAI0299132.1"/>
    </source>
</evidence>
<keyword evidence="2" id="KW-1185">Reference proteome</keyword>
<organism evidence="1 2">
    <name type="scientific">Multifurca ochricompacta</name>
    <dbReference type="NCBI Taxonomy" id="376703"/>
    <lineage>
        <taxon>Eukaryota</taxon>
        <taxon>Fungi</taxon>
        <taxon>Dikarya</taxon>
        <taxon>Basidiomycota</taxon>
        <taxon>Agaricomycotina</taxon>
        <taxon>Agaricomycetes</taxon>
        <taxon>Russulales</taxon>
        <taxon>Russulaceae</taxon>
        <taxon>Multifurca</taxon>
    </lineage>
</organism>
<gene>
    <name evidence="1" type="ORF">B0F90DRAFT_1857517</name>
</gene>
<accession>A0AAD4M2C8</accession>
<name>A0AAD4M2C8_9AGAM</name>
<evidence type="ECO:0000313" key="2">
    <source>
        <dbReference type="Proteomes" id="UP001203297"/>
    </source>
</evidence>
<dbReference type="Proteomes" id="UP001203297">
    <property type="component" value="Unassembled WGS sequence"/>
</dbReference>
<comment type="caution">
    <text evidence="1">The sequence shown here is derived from an EMBL/GenBank/DDBJ whole genome shotgun (WGS) entry which is preliminary data.</text>
</comment>
<sequence length="178" mass="19637">MAVMVKFWGAHYVLAQKVMQQGILEILKLACSIFVCGACSKQPVVQSGDRQVPKADAFFQQPFVQLGIVIPKRGQSERQFETIGQLPGAATMPALVQSFGAGFEAFVRDNRNTSGGRLNLVITVTIVSCHRRAPCNSWHLEDEFCQRKGVWLSSTGSSTWVKHPVQARAPKGRSTSRF</sequence>
<dbReference type="AlphaFoldDB" id="A0AAD4M2C8"/>